<sequence>MFADRIISFGHKLEGKLDQGLLEGALDYIKFNEEPLAFEILCDHICEYDVNLSHAEYDEVMVLAKDMGVDVSEAPYKYMKELIIS</sequence>
<organism evidence="1 2">
    <name type="scientific">Yersinia enterocolitica</name>
    <dbReference type="NCBI Taxonomy" id="630"/>
    <lineage>
        <taxon>Bacteria</taxon>
        <taxon>Pseudomonadati</taxon>
        <taxon>Pseudomonadota</taxon>
        <taxon>Gammaproteobacteria</taxon>
        <taxon>Enterobacterales</taxon>
        <taxon>Yersiniaceae</taxon>
        <taxon>Yersinia</taxon>
    </lineage>
</organism>
<evidence type="ECO:0000313" key="1">
    <source>
        <dbReference type="EMBL" id="ELI8104564.1"/>
    </source>
</evidence>
<comment type="caution">
    <text evidence="1">The sequence shown here is derived from an EMBL/GenBank/DDBJ whole genome shotgun (WGS) entry which is preliminary data.</text>
</comment>
<dbReference type="NCBIfam" id="NF033691">
    <property type="entry name" value="immunity_MafI"/>
    <property type="match status" value="1"/>
</dbReference>
<proteinExistence type="predicted"/>
<dbReference type="RefSeq" id="WP_019083617.1">
    <property type="nucleotide sequence ID" value="NZ_CAKODN010000026.1"/>
</dbReference>
<name>A0AAD2V319_YEREN</name>
<dbReference type="EMBL" id="ABNAVX010000050">
    <property type="protein sequence ID" value="ELI8104564.1"/>
    <property type="molecule type" value="Genomic_DNA"/>
</dbReference>
<gene>
    <name evidence="1" type="ORF">RSF11_004334</name>
</gene>
<dbReference type="KEGG" id="yef:FORC2_1286"/>
<accession>A0AAD2V319</accession>
<dbReference type="InterPro" id="IPR047880">
    <property type="entry name" value="MafI-like"/>
</dbReference>
<dbReference type="AlphaFoldDB" id="A0AAD2V319"/>
<reference evidence="1" key="1">
    <citation type="submission" date="2023-02" db="EMBL/GenBank/DDBJ databases">
        <authorList>
            <person name="Ashton P.M."/>
            <person name="Dallman T."/>
            <person name="Nair S."/>
            <person name="De Pinna E."/>
            <person name="Peters T."/>
            <person name="Grant K."/>
        </authorList>
    </citation>
    <scope>NUCLEOTIDE SEQUENCE</scope>
    <source>
        <strain evidence="1">01103883</strain>
    </source>
</reference>
<dbReference type="Proteomes" id="UP001182355">
    <property type="component" value="Unassembled WGS sequence"/>
</dbReference>
<protein>
    <submittedName>
        <fullName evidence="1">MafI family immunity protein</fullName>
    </submittedName>
</protein>
<evidence type="ECO:0000313" key="2">
    <source>
        <dbReference type="Proteomes" id="UP001182355"/>
    </source>
</evidence>